<organism evidence="3 4">
    <name type="scientific">Rhodococcus aetherivorans</name>
    <dbReference type="NCBI Taxonomy" id="191292"/>
    <lineage>
        <taxon>Bacteria</taxon>
        <taxon>Bacillati</taxon>
        <taxon>Actinomycetota</taxon>
        <taxon>Actinomycetes</taxon>
        <taxon>Mycobacteriales</taxon>
        <taxon>Nocardiaceae</taxon>
        <taxon>Rhodococcus</taxon>
    </lineage>
</organism>
<dbReference type="Gene3D" id="3.30.559.10">
    <property type="entry name" value="Chloramphenicol acetyltransferase-like domain"/>
    <property type="match status" value="1"/>
</dbReference>
<dbReference type="SUPFAM" id="SSF52777">
    <property type="entry name" value="CoA-dependent acyltransferases"/>
    <property type="match status" value="2"/>
</dbReference>
<dbReference type="InterPro" id="IPR023213">
    <property type="entry name" value="CAT-like_dom_sf"/>
</dbReference>
<dbReference type="RefSeq" id="WP_043801431.1">
    <property type="nucleotide sequence ID" value="NZ_BAAAYP010000019.1"/>
</dbReference>
<comment type="caution">
    <text evidence="3">The sequence shown here is derived from an EMBL/GenBank/DDBJ whole genome shotgun (WGS) entry which is preliminary data.</text>
</comment>
<keyword evidence="4" id="KW-1185">Reference proteome</keyword>
<evidence type="ECO:0000259" key="2">
    <source>
        <dbReference type="Pfam" id="PF00668"/>
    </source>
</evidence>
<evidence type="ECO:0000256" key="1">
    <source>
        <dbReference type="SAM" id="MobiDB-lite"/>
    </source>
</evidence>
<accession>A0ABQ0YPE6</accession>
<name>A0ABQ0YPE6_9NOCA</name>
<dbReference type="Proteomes" id="UP000325466">
    <property type="component" value="Unassembled WGS sequence"/>
</dbReference>
<dbReference type="EMBL" id="BLAH01000094">
    <property type="protein sequence ID" value="GES38477.1"/>
    <property type="molecule type" value="Genomic_DNA"/>
</dbReference>
<gene>
    <name evidence="3" type="ORF">RAJCM14343_3742</name>
</gene>
<sequence>MEFTELEDYPIPAGVLTEWLPCVAADAWSTDPRPVSYVHEAHLRRTAGSRYGDVPDAWLGTAFEVAGRLEEEPFRRALERWIDRHEPLRSQVVLSGDGAVGSGGVTRRTAPPGAVSVRYVRHLPSAPDDIREHLEQLLADCTEPHTWPAYVFATLEPEDGDASAASFTVFFAADHAVADAYSVVLVAHEITALYEQERSGRPAGLFPVGSYIDFGAAERADAADLAGEHEAVRIWREALTAGGGAMPEFPLPLGPRPAGAVPQRRLSTRMLDDDRANRFAARCREAGHGFFAGTLACLARATVELAGVDRFRTIAPSHTRSGPMWAGALGWFVGLRPVDIDAAGATDFATLTARAGAELRRTRASARVPFDLVGELLEVPMRPRFLVSYMDVRFVPMAAQWPQWNARTLRSRSYTHDVFLWFNRSPKGVNLAGRFPDTPTAAANVPSFVERVRELMHEASEGREWDTPEHGNEGASATGR</sequence>
<evidence type="ECO:0000313" key="4">
    <source>
        <dbReference type="Proteomes" id="UP000325466"/>
    </source>
</evidence>
<protein>
    <recommendedName>
        <fullName evidence="2">Condensation domain-containing protein</fullName>
    </recommendedName>
</protein>
<feature type="region of interest" description="Disordered" evidence="1">
    <location>
        <begin position="459"/>
        <end position="480"/>
    </location>
</feature>
<proteinExistence type="predicted"/>
<dbReference type="InterPro" id="IPR001242">
    <property type="entry name" value="Condensation_dom"/>
</dbReference>
<feature type="compositionally biased region" description="Basic and acidic residues" evidence="1">
    <location>
        <begin position="459"/>
        <end position="472"/>
    </location>
</feature>
<evidence type="ECO:0000313" key="3">
    <source>
        <dbReference type="EMBL" id="GES38477.1"/>
    </source>
</evidence>
<feature type="domain" description="Condensation" evidence="2">
    <location>
        <begin position="164"/>
        <end position="381"/>
    </location>
</feature>
<dbReference type="Pfam" id="PF00668">
    <property type="entry name" value="Condensation"/>
    <property type="match status" value="1"/>
</dbReference>
<dbReference type="Gene3D" id="3.30.559.30">
    <property type="entry name" value="Nonribosomal peptide synthetase, condensation domain"/>
    <property type="match status" value="1"/>
</dbReference>
<reference evidence="3 4" key="1">
    <citation type="journal article" date="2018" name="Biodegradation">
        <title>1,4-Dioxane degradation characteristics of Rhodococcus aetherivorans JCM 14343.</title>
        <authorList>
            <person name="Inoue D."/>
            <person name="Tsunoda T."/>
            <person name="Yamamoto N."/>
            <person name="Ike M."/>
            <person name="Sei K."/>
        </authorList>
    </citation>
    <scope>NUCLEOTIDE SEQUENCE [LARGE SCALE GENOMIC DNA]</scope>
    <source>
        <strain evidence="3 4">JCM 14343</strain>
    </source>
</reference>